<proteinExistence type="predicted"/>
<gene>
    <name evidence="1" type="ORF">CVU82_02570</name>
</gene>
<dbReference type="AlphaFoldDB" id="A0A2N2E9U8"/>
<reference evidence="1 2" key="1">
    <citation type="journal article" date="2017" name="ISME J.">
        <title>Potential for microbial H2 and metal transformations associated with novel bacteria and archaea in deep terrestrial subsurface sediments.</title>
        <authorList>
            <person name="Hernsdorf A.W."/>
            <person name="Amano Y."/>
            <person name="Miyakawa K."/>
            <person name="Ise K."/>
            <person name="Suzuki Y."/>
            <person name="Anantharaman K."/>
            <person name="Probst A."/>
            <person name="Burstein D."/>
            <person name="Thomas B.C."/>
            <person name="Banfield J.F."/>
        </authorList>
    </citation>
    <scope>NUCLEOTIDE SEQUENCE [LARGE SCALE GENOMIC DNA]</scope>
    <source>
        <strain evidence="1">HGW-Falkowbacteria-1</strain>
    </source>
</reference>
<comment type="caution">
    <text evidence="1">The sequence shown here is derived from an EMBL/GenBank/DDBJ whole genome shotgun (WGS) entry which is preliminary data.</text>
</comment>
<sequence length="64" mass="7543">MSAAENQKKMFSVEEINQLNKETDPKRLEEFFYGIFLRGGDSQEEARKMAKKWSNEMTKNNLPK</sequence>
<organism evidence="1 2">
    <name type="scientific">Candidatus Falkowbacteria bacterium HGW-Falkowbacteria-1</name>
    <dbReference type="NCBI Taxonomy" id="2013768"/>
    <lineage>
        <taxon>Bacteria</taxon>
        <taxon>Candidatus Falkowiibacteriota</taxon>
    </lineage>
</organism>
<accession>A0A2N2E9U8</accession>
<evidence type="ECO:0000313" key="1">
    <source>
        <dbReference type="EMBL" id="PKM91456.1"/>
    </source>
</evidence>
<name>A0A2N2E9U8_9BACT</name>
<dbReference type="Proteomes" id="UP000233517">
    <property type="component" value="Unassembled WGS sequence"/>
</dbReference>
<protein>
    <submittedName>
        <fullName evidence="1">Uncharacterized protein</fullName>
    </submittedName>
</protein>
<evidence type="ECO:0000313" key="2">
    <source>
        <dbReference type="Proteomes" id="UP000233517"/>
    </source>
</evidence>
<dbReference type="EMBL" id="PHAI01000002">
    <property type="protein sequence ID" value="PKM91456.1"/>
    <property type="molecule type" value="Genomic_DNA"/>
</dbReference>